<name>A0A3D1JEV6_9CHLR</name>
<dbReference type="PANTHER" id="PTHR43693:SF1">
    <property type="entry name" value="PROTEIN PHOSPHATASE CHEZ"/>
    <property type="match status" value="1"/>
</dbReference>
<feature type="domain" description="CheC-like protein" evidence="3">
    <location>
        <begin position="110"/>
        <end position="145"/>
    </location>
</feature>
<evidence type="ECO:0000256" key="2">
    <source>
        <dbReference type="ARBA" id="ARBA00022801"/>
    </source>
</evidence>
<dbReference type="STRING" id="229919.GCA_001050195_02740"/>
<dbReference type="CDD" id="cd17905">
    <property type="entry name" value="CheC-like"/>
    <property type="match status" value="1"/>
</dbReference>
<evidence type="ECO:0000256" key="1">
    <source>
        <dbReference type="ARBA" id="ARBA00022500"/>
    </source>
</evidence>
<protein>
    <recommendedName>
        <fullName evidence="3">CheC-like protein domain-containing protein</fullName>
    </recommendedName>
</protein>
<dbReference type="Proteomes" id="UP000264141">
    <property type="component" value="Unassembled WGS sequence"/>
</dbReference>
<evidence type="ECO:0000313" key="5">
    <source>
        <dbReference type="Proteomes" id="UP000264141"/>
    </source>
</evidence>
<dbReference type="InterPro" id="IPR050992">
    <property type="entry name" value="CheZ_family_phosphatases"/>
</dbReference>
<dbReference type="SUPFAM" id="SSF103039">
    <property type="entry name" value="CheC-like"/>
    <property type="match status" value="1"/>
</dbReference>
<dbReference type="InterPro" id="IPR028976">
    <property type="entry name" value="CheC-like_sf"/>
</dbReference>
<evidence type="ECO:0000313" key="4">
    <source>
        <dbReference type="EMBL" id="HCE16288.1"/>
    </source>
</evidence>
<dbReference type="Gene3D" id="3.40.1550.10">
    <property type="entry name" value="CheC-like"/>
    <property type="match status" value="1"/>
</dbReference>
<dbReference type="OrthoDB" id="9812187at2"/>
<dbReference type="RefSeq" id="WP_062194973.1">
    <property type="nucleotide sequence ID" value="NZ_DF967965.1"/>
</dbReference>
<dbReference type="GO" id="GO:0016787">
    <property type="term" value="F:hydrolase activity"/>
    <property type="evidence" value="ECO:0007669"/>
    <property type="project" value="UniProtKB-KW"/>
</dbReference>
<sequence length="205" mass="21712">MLDSTHFDEDLLKTLHAVAGAGIHNAARGFSSLLGHQIQVLNPVVRVVPILEIPRYVGGPESEAIGIYLRAEGDIAGQIMLIIPFHKGLELVDLLMDVPAGTTTQLGSLERSALGEVGNLTGTFFLNAVANLTGTSVRPTPPAVIVDMVGAILDVIIATTGGVTESVILMQAEFIDGERSVETNFWVIPDPTTLKTFRNGVSAES</sequence>
<dbReference type="InterPro" id="IPR007597">
    <property type="entry name" value="CheC"/>
</dbReference>
<proteinExistence type="predicted"/>
<gene>
    <name evidence="4" type="ORF">DEQ80_00375</name>
</gene>
<dbReference type="GO" id="GO:0006935">
    <property type="term" value="P:chemotaxis"/>
    <property type="evidence" value="ECO:0007669"/>
    <property type="project" value="UniProtKB-KW"/>
</dbReference>
<dbReference type="EMBL" id="DPBP01000002">
    <property type="protein sequence ID" value="HCE16288.1"/>
    <property type="molecule type" value="Genomic_DNA"/>
</dbReference>
<keyword evidence="1" id="KW-0145">Chemotaxis</keyword>
<dbReference type="Pfam" id="PF04509">
    <property type="entry name" value="CheC"/>
    <property type="match status" value="1"/>
</dbReference>
<accession>A0A3D1JEV6</accession>
<keyword evidence="2" id="KW-0378">Hydrolase</keyword>
<reference evidence="4 5" key="1">
    <citation type="journal article" date="2018" name="Nat. Biotechnol.">
        <title>A standardized bacterial taxonomy based on genome phylogeny substantially revises the tree of life.</title>
        <authorList>
            <person name="Parks D.H."/>
            <person name="Chuvochina M."/>
            <person name="Waite D.W."/>
            <person name="Rinke C."/>
            <person name="Skarshewski A."/>
            <person name="Chaumeil P.A."/>
            <person name="Hugenholtz P."/>
        </authorList>
    </citation>
    <scope>NUCLEOTIDE SEQUENCE [LARGE SCALE GENOMIC DNA]</scope>
    <source>
        <strain evidence="4">UBA8781</strain>
    </source>
</reference>
<organism evidence="4 5">
    <name type="scientific">Anaerolinea thermolimosa</name>
    <dbReference type="NCBI Taxonomy" id="229919"/>
    <lineage>
        <taxon>Bacteria</taxon>
        <taxon>Bacillati</taxon>
        <taxon>Chloroflexota</taxon>
        <taxon>Anaerolineae</taxon>
        <taxon>Anaerolineales</taxon>
        <taxon>Anaerolineaceae</taxon>
        <taxon>Anaerolinea</taxon>
    </lineage>
</organism>
<dbReference type="PANTHER" id="PTHR43693">
    <property type="entry name" value="PROTEIN PHOSPHATASE CHEZ"/>
    <property type="match status" value="1"/>
</dbReference>
<dbReference type="AlphaFoldDB" id="A0A3D1JEV6"/>
<comment type="caution">
    <text evidence="4">The sequence shown here is derived from an EMBL/GenBank/DDBJ whole genome shotgun (WGS) entry which is preliminary data.</text>
</comment>
<evidence type="ECO:0000259" key="3">
    <source>
        <dbReference type="Pfam" id="PF04509"/>
    </source>
</evidence>